<dbReference type="GO" id="GO:0016705">
    <property type="term" value="F:oxidoreductase activity, acting on paired donors, with incorporation or reduction of molecular oxygen"/>
    <property type="evidence" value="ECO:0007669"/>
    <property type="project" value="InterPro"/>
</dbReference>
<name>A0A6L8VG88_9RHOB</name>
<evidence type="ECO:0000256" key="4">
    <source>
        <dbReference type="ARBA" id="ARBA00023033"/>
    </source>
</evidence>
<reference evidence="6 7" key="1">
    <citation type="submission" date="2020-01" db="EMBL/GenBank/DDBJ databases">
        <title>Frigidibacter albus SP32T (=CGMCC 1.13995T).</title>
        <authorList>
            <person name="Liao X."/>
        </authorList>
    </citation>
    <scope>NUCLEOTIDE SEQUENCE [LARGE SCALE GENOMIC DNA]</scope>
    <source>
        <strain evidence="6 7">SP32</strain>
    </source>
</reference>
<comment type="caution">
    <text evidence="6">The sequence shown here is derived from an EMBL/GenBank/DDBJ whole genome shotgun (WGS) entry which is preliminary data.</text>
</comment>
<sequence>MSVPLLQLQVSSPAHPIAGPPHLRSLQEHPGYRRVFQPGRLTFGLVAPLEPYPLAPWPTLEGHAEAVRLVDEMDFAAIWLRDVPFYDPGFGDTGQVLDPMVYAGWLAARTRRIAIGTAGIVLPLRDPLIVAKQAASLDRLSGGRFLLGLATGDRPSEFAAFGSDIGNRVDRYRDALEMIRAATEQSFPRHASRFYGVLDGALDLLPKPVAPRLPIIAIGRAGQSFDWLGNNTDGWLWHLSDPAKLASVVAEWRRGSGERFRPFGYGTMFDLLADPDAPLELRHATTRGGRKALISHWKRQRDEGVNHVALHMKPLQRPFTEAVAEFAEHVLPEFAD</sequence>
<dbReference type="InterPro" id="IPR020020">
    <property type="entry name" value="Luciferase-type_oxidoreductase"/>
</dbReference>
<evidence type="ECO:0000313" key="6">
    <source>
        <dbReference type="EMBL" id="MZQ89263.1"/>
    </source>
</evidence>
<evidence type="ECO:0000256" key="3">
    <source>
        <dbReference type="ARBA" id="ARBA00023002"/>
    </source>
</evidence>
<dbReference type="OrthoDB" id="7239898at2"/>
<dbReference type="NCBIfam" id="TIGR03571">
    <property type="entry name" value="lucif_BA3436"/>
    <property type="match status" value="1"/>
</dbReference>
<accession>A0A6L8VG88</accession>
<dbReference type="InterPro" id="IPR011251">
    <property type="entry name" value="Luciferase-like_dom"/>
</dbReference>
<dbReference type="RefSeq" id="WP_161345691.1">
    <property type="nucleotide sequence ID" value="NZ_BMGW01000005.1"/>
</dbReference>
<keyword evidence="2" id="KW-0288">FMN</keyword>
<dbReference type="GO" id="GO:0004497">
    <property type="term" value="F:monooxygenase activity"/>
    <property type="evidence" value="ECO:0007669"/>
    <property type="project" value="UniProtKB-KW"/>
</dbReference>
<organism evidence="6 7">
    <name type="scientific">Frigidibacter albus</name>
    <dbReference type="NCBI Taxonomy" id="1465486"/>
    <lineage>
        <taxon>Bacteria</taxon>
        <taxon>Pseudomonadati</taxon>
        <taxon>Pseudomonadota</taxon>
        <taxon>Alphaproteobacteria</taxon>
        <taxon>Rhodobacterales</taxon>
        <taxon>Paracoccaceae</taxon>
        <taxon>Frigidibacter</taxon>
    </lineage>
</organism>
<dbReference type="Proteomes" id="UP000477083">
    <property type="component" value="Unassembled WGS sequence"/>
</dbReference>
<keyword evidence="7" id="KW-1185">Reference proteome</keyword>
<evidence type="ECO:0000259" key="5">
    <source>
        <dbReference type="Pfam" id="PF00296"/>
    </source>
</evidence>
<dbReference type="Pfam" id="PF00296">
    <property type="entry name" value="Bac_luciferase"/>
    <property type="match status" value="1"/>
</dbReference>
<keyword evidence="1" id="KW-0285">Flavoprotein</keyword>
<protein>
    <submittedName>
        <fullName evidence="6">TIGR03571 family LLM class oxidoreductase</fullName>
        <ecNumber evidence="6">1.-.-.-</ecNumber>
    </submittedName>
</protein>
<dbReference type="InterPro" id="IPR051260">
    <property type="entry name" value="Diverse_substr_monoxygenases"/>
</dbReference>
<dbReference type="Gene3D" id="3.20.20.30">
    <property type="entry name" value="Luciferase-like domain"/>
    <property type="match status" value="1"/>
</dbReference>
<dbReference type="PANTHER" id="PTHR30011:SF16">
    <property type="entry name" value="C2H2 FINGER DOMAIN TRANSCRIPTION FACTOR (EUROFUNG)-RELATED"/>
    <property type="match status" value="1"/>
</dbReference>
<dbReference type="AlphaFoldDB" id="A0A6L8VG88"/>
<gene>
    <name evidence="6" type="ORF">GS660_09185</name>
</gene>
<dbReference type="InterPro" id="IPR036661">
    <property type="entry name" value="Luciferase-like_sf"/>
</dbReference>
<proteinExistence type="predicted"/>
<evidence type="ECO:0000256" key="1">
    <source>
        <dbReference type="ARBA" id="ARBA00022630"/>
    </source>
</evidence>
<keyword evidence="3 6" id="KW-0560">Oxidoreductase</keyword>
<evidence type="ECO:0000256" key="2">
    <source>
        <dbReference type="ARBA" id="ARBA00022643"/>
    </source>
</evidence>
<dbReference type="SUPFAM" id="SSF51679">
    <property type="entry name" value="Bacterial luciferase-like"/>
    <property type="match status" value="1"/>
</dbReference>
<feature type="domain" description="Luciferase-like" evidence="5">
    <location>
        <begin position="56"/>
        <end position="266"/>
    </location>
</feature>
<evidence type="ECO:0000313" key="7">
    <source>
        <dbReference type="Proteomes" id="UP000477083"/>
    </source>
</evidence>
<dbReference type="PANTHER" id="PTHR30011">
    <property type="entry name" value="ALKANESULFONATE MONOOXYGENASE-RELATED"/>
    <property type="match status" value="1"/>
</dbReference>
<dbReference type="EMBL" id="WWNR01000005">
    <property type="protein sequence ID" value="MZQ89263.1"/>
    <property type="molecule type" value="Genomic_DNA"/>
</dbReference>
<dbReference type="EC" id="1.-.-.-" evidence="6"/>
<keyword evidence="4" id="KW-0503">Monooxygenase</keyword>